<name>A0A839V182_9PROT</name>
<dbReference type="SUPFAM" id="SSF53756">
    <property type="entry name" value="UDP-Glycosyltransferase/glycogen phosphorylase"/>
    <property type="match status" value="1"/>
</dbReference>
<protein>
    <submittedName>
        <fullName evidence="4">Glycosyltransferase family 4 protein</fullName>
    </submittedName>
    <submittedName>
        <fullName evidence="3">Glycosyltransferase involved in cell wall biosynthesis</fullName>
    </submittedName>
</protein>
<feature type="domain" description="Glycosyl transferase family 1" evidence="1">
    <location>
        <begin position="170"/>
        <end position="320"/>
    </location>
</feature>
<feature type="domain" description="Glycosyltransferase subfamily 4-like N-terminal" evidence="2">
    <location>
        <begin position="18"/>
        <end position="121"/>
    </location>
</feature>
<dbReference type="Proteomes" id="UP000557688">
    <property type="component" value="Unassembled WGS sequence"/>
</dbReference>
<dbReference type="Proteomes" id="UP000565205">
    <property type="component" value="Unassembled WGS sequence"/>
</dbReference>
<dbReference type="Pfam" id="PF13439">
    <property type="entry name" value="Glyco_transf_4"/>
    <property type="match status" value="1"/>
</dbReference>
<dbReference type="AlphaFoldDB" id="A0A839V182"/>
<accession>A0A839V182</accession>
<dbReference type="PANTHER" id="PTHR12526:SF595">
    <property type="entry name" value="BLL5217 PROTEIN"/>
    <property type="match status" value="1"/>
</dbReference>
<evidence type="ECO:0000313" key="3">
    <source>
        <dbReference type="EMBL" id="MBB3174294.1"/>
    </source>
</evidence>
<dbReference type="Gene3D" id="3.40.50.2000">
    <property type="entry name" value="Glycogen Phosphorylase B"/>
    <property type="match status" value="2"/>
</dbReference>
<dbReference type="InterPro" id="IPR001296">
    <property type="entry name" value="Glyco_trans_1"/>
</dbReference>
<sequence>MRIAQIAPLHEAVPPKLYGGTERVVSFLTEELVALGHDVTLFASGDSKTSAKLNASWPRALRLDPAIRDPIAPHMLMFEHVARMADQFDILHFHMDYWPFTHFSRQPTPMVTTLHGRLDLPELKPVFQTFSTVPVISISDSQRRPLPEANFVRTVLHGLPTNLLTPQDGPRDYLAFLGRICPEKGFDKAIRIAKAAGMKLKVAAKVDRADAEYYEQVIKPMLGEGDVELIGEINDTQKPGFLSGAKALLMPIDWPEPFGLVMIEAMACGTPVLALNRGSVPEVLEDGLTGIIVEDETSAIGAIDRIHAMDPKKIRQRFEERFTAKRMAEDYLAVYRQMINKGQPALRAV</sequence>
<reference evidence="3 5" key="2">
    <citation type="submission" date="2020-08" db="EMBL/GenBank/DDBJ databases">
        <title>Genomic Encyclopedia of Type Strains, Phase III (KMG-III): the genomes of soil and plant-associated and newly described type strains.</title>
        <authorList>
            <person name="Whitman W."/>
        </authorList>
    </citation>
    <scope>NUCLEOTIDE SEQUENCE [LARGE SCALE GENOMIC DNA]</scope>
    <source>
        <strain evidence="3 5">CECT 8088</strain>
    </source>
</reference>
<organism evidence="3 5">
    <name type="scientific">Endobacter medicaginis</name>
    <dbReference type="NCBI Taxonomy" id="1181271"/>
    <lineage>
        <taxon>Bacteria</taxon>
        <taxon>Pseudomonadati</taxon>
        <taxon>Pseudomonadota</taxon>
        <taxon>Alphaproteobacteria</taxon>
        <taxon>Acetobacterales</taxon>
        <taxon>Acetobacteraceae</taxon>
        <taxon>Endobacter</taxon>
    </lineage>
</organism>
<dbReference type="GO" id="GO:0016757">
    <property type="term" value="F:glycosyltransferase activity"/>
    <property type="evidence" value="ECO:0007669"/>
    <property type="project" value="InterPro"/>
</dbReference>
<comment type="caution">
    <text evidence="3">The sequence shown here is derived from an EMBL/GenBank/DDBJ whole genome shotgun (WGS) entry which is preliminary data.</text>
</comment>
<evidence type="ECO:0000259" key="2">
    <source>
        <dbReference type="Pfam" id="PF13439"/>
    </source>
</evidence>
<evidence type="ECO:0000313" key="5">
    <source>
        <dbReference type="Proteomes" id="UP000557688"/>
    </source>
</evidence>
<proteinExistence type="predicted"/>
<reference evidence="4 6" key="1">
    <citation type="submission" date="2020-06" db="EMBL/GenBank/DDBJ databases">
        <title>Description of novel acetic acid bacteria.</title>
        <authorList>
            <person name="Sombolestani A."/>
        </authorList>
    </citation>
    <scope>NUCLEOTIDE SEQUENCE [LARGE SCALE GENOMIC DNA]</scope>
    <source>
        <strain evidence="4 6">LMG 26838</strain>
    </source>
</reference>
<dbReference type="PANTHER" id="PTHR12526">
    <property type="entry name" value="GLYCOSYLTRANSFERASE"/>
    <property type="match status" value="1"/>
</dbReference>
<keyword evidence="3" id="KW-0808">Transferase</keyword>
<dbReference type="CDD" id="cd03802">
    <property type="entry name" value="GT4_AviGT4-like"/>
    <property type="match status" value="1"/>
</dbReference>
<gene>
    <name evidence="3" type="ORF">FHR90_002135</name>
    <name evidence="4" type="ORF">HUK83_04895</name>
</gene>
<evidence type="ECO:0000259" key="1">
    <source>
        <dbReference type="Pfam" id="PF00534"/>
    </source>
</evidence>
<evidence type="ECO:0000313" key="4">
    <source>
        <dbReference type="EMBL" id="NVN29675.1"/>
    </source>
</evidence>
<dbReference type="RefSeq" id="WP_176622566.1">
    <property type="nucleotide sequence ID" value="NZ_JABXXQ010000057.1"/>
</dbReference>
<evidence type="ECO:0000313" key="6">
    <source>
        <dbReference type="Proteomes" id="UP000565205"/>
    </source>
</evidence>
<dbReference type="EMBL" id="JACHXV010000007">
    <property type="protein sequence ID" value="MBB3174294.1"/>
    <property type="molecule type" value="Genomic_DNA"/>
</dbReference>
<dbReference type="EMBL" id="JABXXQ010000057">
    <property type="protein sequence ID" value="NVN29675.1"/>
    <property type="molecule type" value="Genomic_DNA"/>
</dbReference>
<keyword evidence="5" id="KW-1185">Reference proteome</keyword>
<dbReference type="Pfam" id="PF00534">
    <property type="entry name" value="Glycos_transf_1"/>
    <property type="match status" value="1"/>
</dbReference>
<dbReference type="InterPro" id="IPR028098">
    <property type="entry name" value="Glyco_trans_4-like_N"/>
</dbReference>